<dbReference type="RefSeq" id="XP_033379967.1">
    <property type="nucleotide sequence ID" value="XM_033523810.1"/>
</dbReference>
<proteinExistence type="predicted"/>
<organism evidence="7 8">
    <name type="scientific">Aaosphaeria arxii CBS 175.79</name>
    <dbReference type="NCBI Taxonomy" id="1450172"/>
    <lineage>
        <taxon>Eukaryota</taxon>
        <taxon>Fungi</taxon>
        <taxon>Dikarya</taxon>
        <taxon>Ascomycota</taxon>
        <taxon>Pezizomycotina</taxon>
        <taxon>Dothideomycetes</taxon>
        <taxon>Pleosporomycetidae</taxon>
        <taxon>Pleosporales</taxon>
        <taxon>Pleosporales incertae sedis</taxon>
        <taxon>Aaosphaeria</taxon>
    </lineage>
</organism>
<dbReference type="PANTHER" id="PTHR23501:SF158">
    <property type="entry name" value="TRANSPORTER, PUTATIVE (AFU_ORTHOLOGUE AFUA_5G14490)-RELATED"/>
    <property type="match status" value="1"/>
</dbReference>
<evidence type="ECO:0000256" key="5">
    <source>
        <dbReference type="SAM" id="Phobius"/>
    </source>
</evidence>
<dbReference type="GO" id="GO:0022857">
    <property type="term" value="F:transmembrane transporter activity"/>
    <property type="evidence" value="ECO:0007669"/>
    <property type="project" value="InterPro"/>
</dbReference>
<sequence length="550" mass="59072">MEITPGRRATVDDSATSKKDTQFNQLSIEEPESGNSRTQLRTFAIMTGLCATVFLAALNQTSVATAIPTITRELNSASGYAWISAAYFLANAAAAPIWSKLSDIWGRKLILLTAVALYFVFSIICATAITMQMLIIGRALQGVAGGGLLQIVYATISDIFSMRARTFYLGLLQLMWATAGGLGPLVGGIFAQYVTWRWIFWINLPIAFIVFVVLWIFLDVHDPKTGIIPGLQAIDWFGIFSLLACMVTFLLGLNFGRNNAAWSSPLVICLLVTGVAMATVFVFFEKKARSPIIPMELFGNMSNVGTMVIGFTHDWAVFSIEFYLPLFFQAVKSATPLSSGIRILPITLTQSLVGVAAGIIVHRSGRYLELIWVGVALLALGNGLYINLDVSTALGPIIAFQVVASTGAGLLFQPPLIALQALVPPHKTASATATLGLVRILSISIAIVAGHVIFASGMNSHNSELIAQGLPRDLAESFAGAAAAANVELIGAVEDLGLRHAVQEAFADSLRYIWILCTCTSVCAVVASAFVSRQVLSREHVEYRTGLSNE</sequence>
<evidence type="ECO:0000256" key="3">
    <source>
        <dbReference type="ARBA" id="ARBA00022989"/>
    </source>
</evidence>
<dbReference type="GeneID" id="54281207"/>
<feature type="transmembrane region" description="Helical" evidence="5">
    <location>
        <begin position="304"/>
        <end position="328"/>
    </location>
</feature>
<dbReference type="PRINTS" id="PR01036">
    <property type="entry name" value="TCRTETB"/>
</dbReference>
<evidence type="ECO:0000313" key="7">
    <source>
        <dbReference type="EMBL" id="KAF2011628.1"/>
    </source>
</evidence>
<feature type="transmembrane region" description="Helical" evidence="5">
    <location>
        <begin position="433"/>
        <end position="454"/>
    </location>
</feature>
<feature type="transmembrane region" description="Helical" evidence="5">
    <location>
        <begin position="512"/>
        <end position="531"/>
    </location>
</feature>
<dbReference type="GO" id="GO:0005886">
    <property type="term" value="C:plasma membrane"/>
    <property type="evidence" value="ECO:0007669"/>
    <property type="project" value="TreeGrafter"/>
</dbReference>
<protein>
    <submittedName>
        <fullName evidence="7">Putative MFS transporter</fullName>
    </submittedName>
</protein>
<gene>
    <name evidence="7" type="ORF">BU24DRAFT_354291</name>
</gene>
<keyword evidence="8" id="KW-1185">Reference proteome</keyword>
<evidence type="ECO:0000256" key="4">
    <source>
        <dbReference type="ARBA" id="ARBA00023136"/>
    </source>
</evidence>
<dbReference type="InterPro" id="IPR036259">
    <property type="entry name" value="MFS_trans_sf"/>
</dbReference>
<comment type="subcellular location">
    <subcellularLocation>
        <location evidence="1">Membrane</location>
        <topology evidence="1">Multi-pass membrane protein</topology>
    </subcellularLocation>
</comment>
<reference evidence="7" key="1">
    <citation type="journal article" date="2020" name="Stud. Mycol.">
        <title>101 Dothideomycetes genomes: a test case for predicting lifestyles and emergence of pathogens.</title>
        <authorList>
            <person name="Haridas S."/>
            <person name="Albert R."/>
            <person name="Binder M."/>
            <person name="Bloem J."/>
            <person name="Labutti K."/>
            <person name="Salamov A."/>
            <person name="Andreopoulos B."/>
            <person name="Baker S."/>
            <person name="Barry K."/>
            <person name="Bills G."/>
            <person name="Bluhm B."/>
            <person name="Cannon C."/>
            <person name="Castanera R."/>
            <person name="Culley D."/>
            <person name="Daum C."/>
            <person name="Ezra D."/>
            <person name="Gonzalez J."/>
            <person name="Henrissat B."/>
            <person name="Kuo A."/>
            <person name="Liang C."/>
            <person name="Lipzen A."/>
            <person name="Lutzoni F."/>
            <person name="Magnuson J."/>
            <person name="Mondo S."/>
            <person name="Nolan M."/>
            <person name="Ohm R."/>
            <person name="Pangilinan J."/>
            <person name="Park H.-J."/>
            <person name="Ramirez L."/>
            <person name="Alfaro M."/>
            <person name="Sun H."/>
            <person name="Tritt A."/>
            <person name="Yoshinaga Y."/>
            <person name="Zwiers L.-H."/>
            <person name="Turgeon B."/>
            <person name="Goodwin S."/>
            <person name="Spatafora J."/>
            <person name="Crous P."/>
            <person name="Grigoriev I."/>
        </authorList>
    </citation>
    <scope>NUCLEOTIDE SEQUENCE</scope>
    <source>
        <strain evidence="7">CBS 175.79</strain>
    </source>
</reference>
<feature type="transmembrane region" description="Helical" evidence="5">
    <location>
        <begin position="135"/>
        <end position="156"/>
    </location>
</feature>
<keyword evidence="4 5" id="KW-0472">Membrane</keyword>
<feature type="transmembrane region" description="Helical" evidence="5">
    <location>
        <begin position="198"/>
        <end position="218"/>
    </location>
</feature>
<dbReference type="PROSITE" id="PS50850">
    <property type="entry name" value="MFS"/>
    <property type="match status" value="1"/>
</dbReference>
<dbReference type="EMBL" id="ML978074">
    <property type="protein sequence ID" value="KAF2011628.1"/>
    <property type="molecule type" value="Genomic_DNA"/>
</dbReference>
<accession>A0A6A5XEU5</accession>
<dbReference type="Proteomes" id="UP000799778">
    <property type="component" value="Unassembled WGS sequence"/>
</dbReference>
<evidence type="ECO:0000313" key="8">
    <source>
        <dbReference type="Proteomes" id="UP000799778"/>
    </source>
</evidence>
<feature type="transmembrane region" description="Helical" evidence="5">
    <location>
        <begin position="43"/>
        <end position="67"/>
    </location>
</feature>
<dbReference type="Gene3D" id="1.20.1250.20">
    <property type="entry name" value="MFS general substrate transporter like domains"/>
    <property type="match status" value="1"/>
</dbReference>
<feature type="transmembrane region" description="Helical" evidence="5">
    <location>
        <begin position="168"/>
        <end position="192"/>
    </location>
</feature>
<keyword evidence="3 5" id="KW-1133">Transmembrane helix</keyword>
<feature type="transmembrane region" description="Helical" evidence="5">
    <location>
        <begin position="230"/>
        <end position="253"/>
    </location>
</feature>
<evidence type="ECO:0000259" key="6">
    <source>
        <dbReference type="PROSITE" id="PS50850"/>
    </source>
</evidence>
<dbReference type="PANTHER" id="PTHR23501">
    <property type="entry name" value="MAJOR FACILITATOR SUPERFAMILY"/>
    <property type="match status" value="1"/>
</dbReference>
<dbReference type="InterPro" id="IPR020846">
    <property type="entry name" value="MFS_dom"/>
</dbReference>
<dbReference type="Pfam" id="PF07690">
    <property type="entry name" value="MFS_1"/>
    <property type="match status" value="1"/>
</dbReference>
<feature type="transmembrane region" description="Helical" evidence="5">
    <location>
        <begin position="367"/>
        <end position="387"/>
    </location>
</feature>
<dbReference type="SUPFAM" id="SSF103473">
    <property type="entry name" value="MFS general substrate transporter"/>
    <property type="match status" value="1"/>
</dbReference>
<dbReference type="OrthoDB" id="10021397at2759"/>
<dbReference type="Gene3D" id="1.20.1720.10">
    <property type="entry name" value="Multidrug resistance protein D"/>
    <property type="match status" value="1"/>
</dbReference>
<evidence type="ECO:0000256" key="2">
    <source>
        <dbReference type="ARBA" id="ARBA00022692"/>
    </source>
</evidence>
<dbReference type="AlphaFoldDB" id="A0A6A5XEU5"/>
<feature type="transmembrane region" description="Helical" evidence="5">
    <location>
        <begin position="393"/>
        <end position="412"/>
    </location>
</feature>
<feature type="transmembrane region" description="Helical" evidence="5">
    <location>
        <begin position="109"/>
        <end position="129"/>
    </location>
</feature>
<feature type="domain" description="Major facilitator superfamily (MFS) profile" evidence="6">
    <location>
        <begin position="45"/>
        <end position="503"/>
    </location>
</feature>
<dbReference type="InterPro" id="IPR011701">
    <property type="entry name" value="MFS"/>
</dbReference>
<evidence type="ECO:0000256" key="1">
    <source>
        <dbReference type="ARBA" id="ARBA00004141"/>
    </source>
</evidence>
<feature type="transmembrane region" description="Helical" evidence="5">
    <location>
        <begin position="79"/>
        <end position="97"/>
    </location>
</feature>
<feature type="transmembrane region" description="Helical" evidence="5">
    <location>
        <begin position="265"/>
        <end position="284"/>
    </location>
</feature>
<feature type="transmembrane region" description="Helical" evidence="5">
    <location>
        <begin position="340"/>
        <end position="360"/>
    </location>
</feature>
<keyword evidence="2 5" id="KW-0812">Transmembrane</keyword>
<name>A0A6A5XEU5_9PLEO</name>